<dbReference type="GO" id="GO:0003676">
    <property type="term" value="F:nucleic acid binding"/>
    <property type="evidence" value="ECO:0007669"/>
    <property type="project" value="InterPro"/>
</dbReference>
<gene>
    <name evidence="1" type="ORF">CINCED_3A003731</name>
</gene>
<sequence length="57" mass="6718">MELKGYYFATIEMIQEAVIQKFKNIPEADFSRAMEKLGDCARRCIEYNGDYFEQKIA</sequence>
<evidence type="ECO:0000313" key="1">
    <source>
        <dbReference type="EMBL" id="VVC42292.1"/>
    </source>
</evidence>
<dbReference type="Proteomes" id="UP000325440">
    <property type="component" value="Unassembled WGS sequence"/>
</dbReference>
<dbReference type="Gene3D" id="3.30.420.10">
    <property type="entry name" value="Ribonuclease H-like superfamily/Ribonuclease H"/>
    <property type="match status" value="1"/>
</dbReference>
<keyword evidence="2" id="KW-1185">Reference proteome</keyword>
<accession>A0A5E4NGJ0</accession>
<dbReference type="AlphaFoldDB" id="A0A5E4NGJ0"/>
<evidence type="ECO:0000313" key="2">
    <source>
        <dbReference type="Proteomes" id="UP000325440"/>
    </source>
</evidence>
<protein>
    <submittedName>
        <fullName evidence="1">Uncharacterized protein</fullName>
    </submittedName>
</protein>
<dbReference type="EMBL" id="CABPRJ010001944">
    <property type="protein sequence ID" value="VVC42292.1"/>
    <property type="molecule type" value="Genomic_DNA"/>
</dbReference>
<reference evidence="1 2" key="1">
    <citation type="submission" date="2019-08" db="EMBL/GenBank/DDBJ databases">
        <authorList>
            <person name="Alioto T."/>
            <person name="Alioto T."/>
            <person name="Gomez Garrido J."/>
        </authorList>
    </citation>
    <scope>NUCLEOTIDE SEQUENCE [LARGE SCALE GENOMIC DNA]</scope>
</reference>
<dbReference type="OrthoDB" id="6623853at2759"/>
<organism evidence="1 2">
    <name type="scientific">Cinara cedri</name>
    <dbReference type="NCBI Taxonomy" id="506608"/>
    <lineage>
        <taxon>Eukaryota</taxon>
        <taxon>Metazoa</taxon>
        <taxon>Ecdysozoa</taxon>
        <taxon>Arthropoda</taxon>
        <taxon>Hexapoda</taxon>
        <taxon>Insecta</taxon>
        <taxon>Pterygota</taxon>
        <taxon>Neoptera</taxon>
        <taxon>Paraneoptera</taxon>
        <taxon>Hemiptera</taxon>
        <taxon>Sternorrhyncha</taxon>
        <taxon>Aphidomorpha</taxon>
        <taxon>Aphidoidea</taxon>
        <taxon>Aphididae</taxon>
        <taxon>Lachninae</taxon>
        <taxon>Cinara</taxon>
    </lineage>
</organism>
<dbReference type="InterPro" id="IPR036397">
    <property type="entry name" value="RNaseH_sf"/>
</dbReference>
<proteinExistence type="predicted"/>
<name>A0A5E4NGJ0_9HEMI</name>